<reference evidence="2 3" key="1">
    <citation type="submission" date="2023-03" db="EMBL/GenBank/DDBJ databases">
        <title>WGS of Gossypium arboreum.</title>
        <authorList>
            <person name="Yu D."/>
        </authorList>
    </citation>
    <scope>NUCLEOTIDE SEQUENCE [LARGE SCALE GENOMIC DNA]</scope>
    <source>
        <tissue evidence="2">Leaf</tissue>
    </source>
</reference>
<feature type="domain" description="Retrotransposon gag" evidence="1">
    <location>
        <begin position="101"/>
        <end position="194"/>
    </location>
</feature>
<dbReference type="PANTHER" id="PTHR33223:SF11">
    <property type="entry name" value="ELEMENT PROTEIN, PUTATIVE-RELATED"/>
    <property type="match status" value="1"/>
</dbReference>
<comment type="caution">
    <text evidence="2">The sequence shown here is derived from an EMBL/GenBank/DDBJ whole genome shotgun (WGS) entry which is preliminary data.</text>
</comment>
<dbReference type="PANTHER" id="PTHR33223">
    <property type="entry name" value="CCHC-TYPE DOMAIN-CONTAINING PROTEIN"/>
    <property type="match status" value="1"/>
</dbReference>
<dbReference type="Pfam" id="PF03732">
    <property type="entry name" value="Retrotrans_gag"/>
    <property type="match status" value="1"/>
</dbReference>
<sequence>MAENQENLLPPAIAVNQNPAPRTMYDYDKPNLIGTESSIVRPAIAAKKFELKPNTIQMIQQFVQFDGLQDEDPNAHLANFLEFCDTFKINGISDDAIRLWLFPFSLRNKAKQWLNSLPRGSITTWEQMTKKILLKYFPSAKTAKLRNDISSFVQMDLETLYNAWERYKDLLRRFPHHGLPLWRQVQTFYNGLNPSTRQIIDAAARGTINNKTPEEAYEFTEEMSLNNYQWQVMRKKPTKAAGVFNLDAVTMLSNQVELLNKKIDGLCGSTQVHPVMRCNSNGGGACIEYQPFNPSIEEEQVQYMGNNNSRSQNNPYSNTYNAGWKNHPNFSWGDQGNQRPQHLWVFKTTLPTRKEAEP</sequence>
<evidence type="ECO:0000313" key="3">
    <source>
        <dbReference type="Proteomes" id="UP001358586"/>
    </source>
</evidence>
<evidence type="ECO:0000259" key="1">
    <source>
        <dbReference type="Pfam" id="PF03732"/>
    </source>
</evidence>
<gene>
    <name evidence="2" type="ORF">PVK06_011304</name>
</gene>
<dbReference type="Proteomes" id="UP001358586">
    <property type="component" value="Chromosome 4"/>
</dbReference>
<evidence type="ECO:0000313" key="2">
    <source>
        <dbReference type="EMBL" id="KAK5835611.1"/>
    </source>
</evidence>
<name>A0ABR0Q9D1_GOSAR</name>
<dbReference type="InterPro" id="IPR005162">
    <property type="entry name" value="Retrotrans_gag_dom"/>
</dbReference>
<dbReference type="EMBL" id="JARKNE010000004">
    <property type="protein sequence ID" value="KAK5835611.1"/>
    <property type="molecule type" value="Genomic_DNA"/>
</dbReference>
<organism evidence="2 3">
    <name type="scientific">Gossypium arboreum</name>
    <name type="common">Tree cotton</name>
    <name type="synonym">Gossypium nanking</name>
    <dbReference type="NCBI Taxonomy" id="29729"/>
    <lineage>
        <taxon>Eukaryota</taxon>
        <taxon>Viridiplantae</taxon>
        <taxon>Streptophyta</taxon>
        <taxon>Embryophyta</taxon>
        <taxon>Tracheophyta</taxon>
        <taxon>Spermatophyta</taxon>
        <taxon>Magnoliopsida</taxon>
        <taxon>eudicotyledons</taxon>
        <taxon>Gunneridae</taxon>
        <taxon>Pentapetalae</taxon>
        <taxon>rosids</taxon>
        <taxon>malvids</taxon>
        <taxon>Malvales</taxon>
        <taxon>Malvaceae</taxon>
        <taxon>Malvoideae</taxon>
        <taxon>Gossypium</taxon>
    </lineage>
</organism>
<accession>A0ABR0Q9D1</accession>
<proteinExistence type="predicted"/>
<keyword evidence="3" id="KW-1185">Reference proteome</keyword>
<protein>
    <recommendedName>
        <fullName evidence="1">Retrotransposon gag domain-containing protein</fullName>
    </recommendedName>
</protein>